<protein>
    <submittedName>
        <fullName evidence="2">Uncharacterized protein</fullName>
    </submittedName>
</protein>
<feature type="region of interest" description="Disordered" evidence="1">
    <location>
        <begin position="16"/>
        <end position="89"/>
    </location>
</feature>
<feature type="compositionally biased region" description="Polar residues" evidence="1">
    <location>
        <begin position="30"/>
        <end position="52"/>
    </location>
</feature>
<feature type="region of interest" description="Disordered" evidence="1">
    <location>
        <begin position="413"/>
        <end position="526"/>
    </location>
</feature>
<comment type="caution">
    <text evidence="2">The sequence shown here is derived from an EMBL/GenBank/DDBJ whole genome shotgun (WGS) entry which is preliminary data.</text>
</comment>
<keyword evidence="3" id="KW-1185">Reference proteome</keyword>
<name>A0AAN7USR8_9PEZI</name>
<accession>A0AAN7USR8</accession>
<feature type="compositionally biased region" description="Basic and acidic residues" evidence="1">
    <location>
        <begin position="53"/>
        <end position="72"/>
    </location>
</feature>
<gene>
    <name evidence="2" type="ORF">RRF57_002389</name>
</gene>
<evidence type="ECO:0000313" key="3">
    <source>
        <dbReference type="Proteomes" id="UP001305414"/>
    </source>
</evidence>
<feature type="compositionally biased region" description="Low complexity" evidence="1">
    <location>
        <begin position="19"/>
        <end position="29"/>
    </location>
</feature>
<sequence>MNTVGEDDLATRIVKHTNHTNNNSNRTSTQHYSQHLHSRQQQQKMSPTTETQCLKEKKRAEKKAVEKKTTEKKARKAPNPTPKRGQPTAAARLIASPYIKFGWHKPLTGSVKDVIQSLGTVADSMYILQIDRVRPIEAISLRNGLFWEHRQLSRPEMLSTPAVDHIDLFSADEESFQETLEKIGKRISSDQLILHCLFGAIRSREFLLLPVQLGDIWNPPKQEVELTQMVLYADMKVTDLALVDPLPEGREARQALINSRLESIFPEGCIESALDLKVRNFAVPDIVADNTSNCHWQTGLIAYAVSREFIRRLKVLQYRHDRGDGTCDDQDFLWAPFEEQHNFDTYRQNLLAACAHQCIEGSGFQARIALEVPSEDSNYQRELLGGNRPNILANDEKWNIFQTETHTHAIPIYSNDSSNACEQPVDPRDLDPTYPLPAEVKVKVEDEDGNDSAIQSLPPASEVDVTEEERAATPNTPNRPQEPRSGGSRPGEYAGMHKRSRAEDDNVEAAPSPKRVKQTEDAEMNS</sequence>
<reference evidence="2 3" key="1">
    <citation type="submission" date="2023-10" db="EMBL/GenBank/DDBJ databases">
        <title>Draft genome sequence of Xylaria bambusicola isolate GMP-LS, the root and basal stem rot pathogen of sugarcane in Indonesia.</title>
        <authorList>
            <person name="Selvaraj P."/>
            <person name="Muralishankar V."/>
            <person name="Muruganantham S."/>
            <person name="Sp S."/>
            <person name="Haryani S."/>
            <person name="Lau K.J.X."/>
            <person name="Naqvi N.I."/>
        </authorList>
    </citation>
    <scope>NUCLEOTIDE SEQUENCE [LARGE SCALE GENOMIC DNA]</scope>
    <source>
        <strain evidence="2">GMP-LS</strain>
    </source>
</reference>
<evidence type="ECO:0000313" key="2">
    <source>
        <dbReference type="EMBL" id="KAK5626674.1"/>
    </source>
</evidence>
<dbReference type="AlphaFoldDB" id="A0AAN7USR8"/>
<dbReference type="Proteomes" id="UP001305414">
    <property type="component" value="Unassembled WGS sequence"/>
</dbReference>
<proteinExistence type="predicted"/>
<dbReference type="EMBL" id="JAWHQM010000004">
    <property type="protein sequence ID" value="KAK5626674.1"/>
    <property type="molecule type" value="Genomic_DNA"/>
</dbReference>
<evidence type="ECO:0000256" key="1">
    <source>
        <dbReference type="SAM" id="MobiDB-lite"/>
    </source>
</evidence>
<organism evidence="2 3">
    <name type="scientific">Xylaria bambusicola</name>
    <dbReference type="NCBI Taxonomy" id="326684"/>
    <lineage>
        <taxon>Eukaryota</taxon>
        <taxon>Fungi</taxon>
        <taxon>Dikarya</taxon>
        <taxon>Ascomycota</taxon>
        <taxon>Pezizomycotina</taxon>
        <taxon>Sordariomycetes</taxon>
        <taxon>Xylariomycetidae</taxon>
        <taxon>Xylariales</taxon>
        <taxon>Xylariaceae</taxon>
        <taxon>Xylaria</taxon>
    </lineage>
</organism>